<dbReference type="EMBL" id="GAMC01000920">
    <property type="protein sequence ID" value="JAC05636.1"/>
    <property type="molecule type" value="mRNA"/>
</dbReference>
<dbReference type="OrthoDB" id="6222486at2759"/>
<dbReference type="Gene3D" id="2.40.128.680">
    <property type="match status" value="1"/>
</dbReference>
<dbReference type="PANTHER" id="PTHR47204:SF1">
    <property type="entry name" value="RIBONUCLEASE H2 SUBUNIT C"/>
    <property type="match status" value="1"/>
</dbReference>
<evidence type="ECO:0000313" key="1">
    <source>
        <dbReference type="EMBL" id="JAC05634.1"/>
    </source>
</evidence>
<dbReference type="PANTHER" id="PTHR47204">
    <property type="entry name" value="OS02G0168900 PROTEIN"/>
    <property type="match status" value="1"/>
</dbReference>
<organism evidence="1">
    <name type="scientific">Ceratitis capitata</name>
    <name type="common">Mediterranean fruit fly</name>
    <name type="synonym">Tephritis capitata</name>
    <dbReference type="NCBI Taxonomy" id="7213"/>
    <lineage>
        <taxon>Eukaryota</taxon>
        <taxon>Metazoa</taxon>
        <taxon>Ecdysozoa</taxon>
        <taxon>Arthropoda</taxon>
        <taxon>Hexapoda</taxon>
        <taxon>Insecta</taxon>
        <taxon>Pterygota</taxon>
        <taxon>Neoptera</taxon>
        <taxon>Endopterygota</taxon>
        <taxon>Diptera</taxon>
        <taxon>Brachycera</taxon>
        <taxon>Muscomorpha</taxon>
        <taxon>Tephritoidea</taxon>
        <taxon>Tephritidae</taxon>
        <taxon>Ceratitis</taxon>
        <taxon>Ceratitis</taxon>
    </lineage>
</organism>
<name>W8C6U8_CERCA</name>
<dbReference type="AlphaFoldDB" id="W8C6U8"/>
<dbReference type="InterPro" id="IPR013924">
    <property type="entry name" value="RNase_H2_suC"/>
</dbReference>
<dbReference type="Pfam" id="PF08615">
    <property type="entry name" value="RNase_H2_suC"/>
    <property type="match status" value="1"/>
</dbReference>
<protein>
    <submittedName>
        <fullName evidence="1">Ribonuclease H2 subunit C</fullName>
    </submittedName>
</protein>
<dbReference type="CDD" id="cd09271">
    <property type="entry name" value="RNase_H2-C"/>
    <property type="match status" value="1"/>
</dbReference>
<sequence length="153" mass="17182">MNVSLKLGRNTANKPLELHFLPAKIFEDGTTDVDNYFNSYTRKGLDGILTNAVRGFPLKGEILKSPSNYRAFVLQSSEKHSEAKVIHNMYISGKFDNFTYWNYDKVPSKADTYKQALQMLDISKELCAPVLDSEILIEIDGMGLVIGGQENTI</sequence>
<dbReference type="GO" id="GO:0006401">
    <property type="term" value="P:RNA catabolic process"/>
    <property type="evidence" value="ECO:0007669"/>
    <property type="project" value="InterPro"/>
</dbReference>
<accession>W8C6U8</accession>
<dbReference type="EMBL" id="GAMC01000922">
    <property type="protein sequence ID" value="JAC05634.1"/>
    <property type="molecule type" value="mRNA"/>
</dbReference>
<reference evidence="1" key="1">
    <citation type="submission" date="2013-07" db="EMBL/GenBank/DDBJ databases">
        <authorList>
            <person name="Geib S."/>
        </authorList>
    </citation>
    <scope>NUCLEOTIDE SEQUENCE</scope>
</reference>
<proteinExistence type="evidence at transcript level"/>
<reference evidence="1" key="2">
    <citation type="journal article" date="2014" name="BMC Genomics">
        <title>A genomic perspective to assessing quality of mass-reared SIT flies used in Mediterranean fruit fly (Ceratitis capitata) eradication in California.</title>
        <authorList>
            <person name="Calla B."/>
            <person name="Hall B."/>
            <person name="Hou S."/>
            <person name="Geib S.M."/>
        </authorList>
    </citation>
    <scope>NUCLEOTIDE SEQUENCE</scope>
</reference>
<gene>
    <name evidence="1" type="primary">RNH2C</name>
</gene>
<dbReference type="GO" id="GO:0032299">
    <property type="term" value="C:ribonuclease H2 complex"/>
    <property type="evidence" value="ECO:0007669"/>
    <property type="project" value="InterPro"/>
</dbReference>